<evidence type="ECO:0000313" key="2">
    <source>
        <dbReference type="Proteomes" id="UP000247346"/>
    </source>
</evidence>
<dbReference type="EMBL" id="MDEK01000003">
    <property type="protein sequence ID" value="PPU84396.1"/>
    <property type="molecule type" value="Genomic_DNA"/>
</dbReference>
<accession>A0A2P5Z7V7</accession>
<sequence length="131" mass="12622">MALGRSAVRAGGGGGAARVAEAGLLVSGAETLELDAVAGLADAAAPAGVVFCARLAARAPPAAVLRAAALGLAADGACALTGVLPGLEVGDVTGALGARPLLRPRGCLLAIALLHAWGNAWGRRRDGPASQ</sequence>
<proteinExistence type="predicted"/>
<name>A0A2P5Z7V7_9XANT</name>
<dbReference type="Proteomes" id="UP000247346">
    <property type="component" value="Unassembled WGS sequence"/>
</dbReference>
<comment type="caution">
    <text evidence="1">The sequence shown here is derived from an EMBL/GenBank/DDBJ whole genome shotgun (WGS) entry which is preliminary data.</text>
</comment>
<reference evidence="1 2" key="1">
    <citation type="submission" date="2016-08" db="EMBL/GenBank/DDBJ databases">
        <authorList>
            <person name="Seilhamer J.J."/>
        </authorList>
    </citation>
    <scope>NUCLEOTIDE SEQUENCE [LARGE SCALE GENOMIC DNA]</scope>
    <source>
        <strain evidence="1 2">CFBP4641</strain>
    </source>
</reference>
<gene>
    <name evidence="1" type="ORF">XsacCFBP4641_04840</name>
</gene>
<protein>
    <submittedName>
        <fullName evidence="1">Uncharacterized protein</fullName>
    </submittedName>
</protein>
<dbReference type="AlphaFoldDB" id="A0A2P5Z7V7"/>
<organism evidence="1 2">
    <name type="scientific">Xanthomonas sacchari</name>
    <dbReference type="NCBI Taxonomy" id="56458"/>
    <lineage>
        <taxon>Bacteria</taxon>
        <taxon>Pseudomonadati</taxon>
        <taxon>Pseudomonadota</taxon>
        <taxon>Gammaproteobacteria</taxon>
        <taxon>Lysobacterales</taxon>
        <taxon>Lysobacteraceae</taxon>
        <taxon>Xanthomonas</taxon>
    </lineage>
</organism>
<evidence type="ECO:0000313" key="1">
    <source>
        <dbReference type="EMBL" id="PPU84396.1"/>
    </source>
</evidence>